<gene>
    <name evidence="2" type="ORF">E4O86_16360</name>
</gene>
<dbReference type="Pfam" id="PF01381">
    <property type="entry name" value="HTH_3"/>
    <property type="match status" value="1"/>
</dbReference>
<evidence type="ECO:0000313" key="2">
    <source>
        <dbReference type="EMBL" id="MYZ49286.1"/>
    </source>
</evidence>
<dbReference type="InterPro" id="IPR052345">
    <property type="entry name" value="Rad_response_metalloprotease"/>
</dbReference>
<protein>
    <submittedName>
        <fullName evidence="2">Helix-turn-helix domain-containing protein</fullName>
    </submittedName>
</protein>
<organism evidence="2 3">
    <name type="scientific">Propylenella binzhouense</name>
    <dbReference type="NCBI Taxonomy" id="2555902"/>
    <lineage>
        <taxon>Bacteria</taxon>
        <taxon>Pseudomonadati</taxon>
        <taxon>Pseudomonadota</taxon>
        <taxon>Alphaproteobacteria</taxon>
        <taxon>Hyphomicrobiales</taxon>
        <taxon>Propylenellaceae</taxon>
        <taxon>Propylenella</taxon>
    </lineage>
</organism>
<dbReference type="AlphaFoldDB" id="A0A964T675"/>
<reference evidence="2" key="1">
    <citation type="submission" date="2019-03" db="EMBL/GenBank/DDBJ databases">
        <title>Afifella sp. nov., isolated from activated sludge.</title>
        <authorList>
            <person name="Li Q."/>
            <person name="Liu Y."/>
        </authorList>
    </citation>
    <scope>NUCLEOTIDE SEQUENCE</scope>
    <source>
        <strain evidence="2">L72</strain>
    </source>
</reference>
<evidence type="ECO:0000313" key="3">
    <source>
        <dbReference type="Proteomes" id="UP000773614"/>
    </source>
</evidence>
<evidence type="ECO:0000259" key="1">
    <source>
        <dbReference type="PROSITE" id="PS50943"/>
    </source>
</evidence>
<dbReference type="EMBL" id="SPKJ01000067">
    <property type="protein sequence ID" value="MYZ49286.1"/>
    <property type="molecule type" value="Genomic_DNA"/>
</dbReference>
<dbReference type="CDD" id="cd00093">
    <property type="entry name" value="HTH_XRE"/>
    <property type="match status" value="1"/>
</dbReference>
<dbReference type="OrthoDB" id="9796786at2"/>
<name>A0A964T675_9HYPH</name>
<accession>A0A964T675</accession>
<dbReference type="PANTHER" id="PTHR43236:SF1">
    <property type="entry name" value="BLL7220 PROTEIN"/>
    <property type="match status" value="1"/>
</dbReference>
<dbReference type="InterPro" id="IPR001387">
    <property type="entry name" value="Cro/C1-type_HTH"/>
</dbReference>
<sequence length="373" mass="41965">MMDYKTPGQLIGGLLKERGWTQRVLAVVLGVDETGINRLVADKRAVDAPMALALEEVFQVPAERFLELQRGFDLAMARITARADPARATRARLYGDLPVADMIKRGWIVAKDVRDPAVEPELLRFFGTNRVDDIEILPHAAKKTQVSDPASPAQIAWLYRVKKIASEMLVGKFGRQSAEALVPKLKQLLLAPEETRKVPRLLAEAGIRFLVVETLPGAKIDGVCFWLNDRAPVVALTMRFDRIDNFWFVLRHELEHVLREHGKTHVMLDAELDTSGSDPSMPEDERVANDAAADFCVPKKMMDAFYVRKAPFFHDRDILAFAKMINVHPGLIAGQIRRRTNRYDRFGNYLVKVRSSVLPSAVVDGWGSIYPVE</sequence>
<dbReference type="InterPro" id="IPR010982">
    <property type="entry name" value="Lambda_DNA-bd_dom_sf"/>
</dbReference>
<comment type="caution">
    <text evidence="2">The sequence shown here is derived from an EMBL/GenBank/DDBJ whole genome shotgun (WGS) entry which is preliminary data.</text>
</comment>
<dbReference type="SUPFAM" id="SSF47413">
    <property type="entry name" value="lambda repressor-like DNA-binding domains"/>
    <property type="match status" value="1"/>
</dbReference>
<dbReference type="PROSITE" id="PS50943">
    <property type="entry name" value="HTH_CROC1"/>
    <property type="match status" value="1"/>
</dbReference>
<dbReference type="GO" id="GO:0003677">
    <property type="term" value="F:DNA binding"/>
    <property type="evidence" value="ECO:0007669"/>
    <property type="project" value="InterPro"/>
</dbReference>
<proteinExistence type="predicted"/>
<dbReference type="PANTHER" id="PTHR43236">
    <property type="entry name" value="ANTITOXIN HIGA1"/>
    <property type="match status" value="1"/>
</dbReference>
<dbReference type="SMART" id="SM00530">
    <property type="entry name" value="HTH_XRE"/>
    <property type="match status" value="1"/>
</dbReference>
<dbReference type="Gene3D" id="1.10.260.40">
    <property type="entry name" value="lambda repressor-like DNA-binding domains"/>
    <property type="match status" value="1"/>
</dbReference>
<feature type="domain" description="HTH cro/C1-type" evidence="1">
    <location>
        <begin position="14"/>
        <end position="65"/>
    </location>
</feature>
<dbReference type="Proteomes" id="UP000773614">
    <property type="component" value="Unassembled WGS sequence"/>
</dbReference>
<keyword evidence="3" id="KW-1185">Reference proteome</keyword>